<feature type="compositionally biased region" description="Low complexity" evidence="1">
    <location>
        <begin position="351"/>
        <end position="365"/>
    </location>
</feature>
<dbReference type="RefSeq" id="XP_013895465.1">
    <property type="nucleotide sequence ID" value="XM_014040011.1"/>
</dbReference>
<dbReference type="GeneID" id="25728785"/>
<gene>
    <name evidence="2" type="ORF">MNEG_11515</name>
</gene>
<reference evidence="2 3" key="1">
    <citation type="journal article" date="2013" name="BMC Genomics">
        <title>Reconstruction of the lipid metabolism for the microalga Monoraphidium neglectum from its genome sequence reveals characteristics suitable for biofuel production.</title>
        <authorList>
            <person name="Bogen C."/>
            <person name="Al-Dilaimi A."/>
            <person name="Albersmeier A."/>
            <person name="Wichmann J."/>
            <person name="Grundmann M."/>
            <person name="Rupp O."/>
            <person name="Lauersen K.J."/>
            <person name="Blifernez-Klassen O."/>
            <person name="Kalinowski J."/>
            <person name="Goesmann A."/>
            <person name="Mussgnug J.H."/>
            <person name="Kruse O."/>
        </authorList>
    </citation>
    <scope>NUCLEOTIDE SEQUENCE [LARGE SCALE GENOMIC DNA]</scope>
    <source>
        <strain evidence="2 3">SAG 48.87</strain>
    </source>
</reference>
<dbReference type="KEGG" id="mng:MNEG_11515"/>
<dbReference type="AlphaFoldDB" id="A0A0D2MP08"/>
<proteinExistence type="predicted"/>
<feature type="compositionally biased region" description="Low complexity" evidence="1">
    <location>
        <begin position="21"/>
        <end position="36"/>
    </location>
</feature>
<evidence type="ECO:0000313" key="3">
    <source>
        <dbReference type="Proteomes" id="UP000054498"/>
    </source>
</evidence>
<accession>A0A0D2MP08</accession>
<feature type="region of interest" description="Disordered" evidence="1">
    <location>
        <begin position="1"/>
        <end position="54"/>
    </location>
</feature>
<organism evidence="2 3">
    <name type="scientific">Monoraphidium neglectum</name>
    <dbReference type="NCBI Taxonomy" id="145388"/>
    <lineage>
        <taxon>Eukaryota</taxon>
        <taxon>Viridiplantae</taxon>
        <taxon>Chlorophyta</taxon>
        <taxon>core chlorophytes</taxon>
        <taxon>Chlorophyceae</taxon>
        <taxon>CS clade</taxon>
        <taxon>Sphaeropleales</taxon>
        <taxon>Selenastraceae</taxon>
        <taxon>Monoraphidium</taxon>
    </lineage>
</organism>
<feature type="compositionally biased region" description="Basic residues" evidence="1">
    <location>
        <begin position="39"/>
        <end position="48"/>
    </location>
</feature>
<name>A0A0D2MP08_9CHLO</name>
<dbReference type="Proteomes" id="UP000054498">
    <property type="component" value="Unassembled WGS sequence"/>
</dbReference>
<sequence length="408" mass="43885">MISTHPQDSLEAGGRDRSNHGASASVAGDGAASADASPKHRAAPRARGAKQQAAALQQTFAAQLSEALGPGITADDAAAAIRACSITRLDQWPVQVLADNTASLWELTNCSSRAGRARAVRTAPELLTLPKDEQREVLLEFGRFFEGDVDGSLLRAAFRNPREALVHPSALQLRAAGQVFRRNPRAVLVHPSALQARFEAAMRALALALATHGTGGLAESTNSIKYMLKQTPGLLRLPEGVLEQRMEAMQQVDMPFIFDSASWMQRMMLKTPQLLLIEPRALFAKFLLMQDGLGKDFFVHELDETIGCLASYSPTRLSRYLFLKRATRLPSAGRRRKRRISASEKGLAAEGVEAAGEGAARDGAASSWCRDDARSGGDSESDNSEGEGQGLADVANDELPQIGSAMWV</sequence>
<evidence type="ECO:0000256" key="1">
    <source>
        <dbReference type="SAM" id="MobiDB-lite"/>
    </source>
</evidence>
<protein>
    <submittedName>
        <fullName evidence="2">Uncharacterized protein</fullName>
    </submittedName>
</protein>
<evidence type="ECO:0000313" key="2">
    <source>
        <dbReference type="EMBL" id="KIY96445.1"/>
    </source>
</evidence>
<dbReference type="EMBL" id="KK102999">
    <property type="protein sequence ID" value="KIY96445.1"/>
    <property type="molecule type" value="Genomic_DNA"/>
</dbReference>
<feature type="region of interest" description="Disordered" evidence="1">
    <location>
        <begin position="351"/>
        <end position="408"/>
    </location>
</feature>
<keyword evidence="3" id="KW-1185">Reference proteome</keyword>